<evidence type="ECO:0000256" key="1">
    <source>
        <dbReference type="ARBA" id="ARBA00009861"/>
    </source>
</evidence>
<evidence type="ECO:0000313" key="5">
    <source>
        <dbReference type="Proteomes" id="UP001187471"/>
    </source>
</evidence>
<keyword evidence="3" id="KW-0012">Acyltransferase</keyword>
<dbReference type="Gene3D" id="3.30.559.10">
    <property type="entry name" value="Chloramphenicol acetyltransferase-like domain"/>
    <property type="match status" value="1"/>
</dbReference>
<evidence type="ECO:0000256" key="2">
    <source>
        <dbReference type="ARBA" id="ARBA00022679"/>
    </source>
</evidence>
<reference evidence="4" key="1">
    <citation type="submission" date="2022-12" db="EMBL/GenBank/DDBJ databases">
        <title>Draft genome assemblies for two species of Escallonia (Escalloniales).</title>
        <authorList>
            <person name="Chanderbali A."/>
            <person name="Dervinis C."/>
            <person name="Anghel I."/>
            <person name="Soltis D."/>
            <person name="Soltis P."/>
            <person name="Zapata F."/>
        </authorList>
    </citation>
    <scope>NUCLEOTIDE SEQUENCE</scope>
    <source>
        <strain evidence="4">UCBG92.1500</strain>
        <tissue evidence="4">Leaf</tissue>
    </source>
</reference>
<proteinExistence type="inferred from homology"/>
<evidence type="ECO:0000256" key="3">
    <source>
        <dbReference type="ARBA" id="ARBA00023315"/>
    </source>
</evidence>
<keyword evidence="5" id="KW-1185">Reference proteome</keyword>
<gene>
    <name evidence="4" type="ORF">RJ640_007668</name>
</gene>
<protein>
    <submittedName>
        <fullName evidence="4">Uncharacterized protein</fullName>
    </submittedName>
</protein>
<dbReference type="PANTHER" id="PTHR31623:SF17">
    <property type="entry name" value="F21J9.9"/>
    <property type="match status" value="1"/>
</dbReference>
<accession>A0AA88QB14</accession>
<feature type="non-terminal residue" evidence="4">
    <location>
        <position position="1"/>
    </location>
</feature>
<dbReference type="EMBL" id="JAVXUO010003193">
    <property type="protein sequence ID" value="KAK2965662.1"/>
    <property type="molecule type" value="Genomic_DNA"/>
</dbReference>
<dbReference type="GO" id="GO:0016746">
    <property type="term" value="F:acyltransferase activity"/>
    <property type="evidence" value="ECO:0007669"/>
    <property type="project" value="UniProtKB-KW"/>
</dbReference>
<dbReference type="Proteomes" id="UP001187471">
    <property type="component" value="Unassembled WGS sequence"/>
</dbReference>
<dbReference type="PANTHER" id="PTHR31623">
    <property type="entry name" value="F21J9.9"/>
    <property type="match status" value="1"/>
</dbReference>
<organism evidence="4 5">
    <name type="scientific">Escallonia rubra</name>
    <dbReference type="NCBI Taxonomy" id="112253"/>
    <lineage>
        <taxon>Eukaryota</taxon>
        <taxon>Viridiplantae</taxon>
        <taxon>Streptophyta</taxon>
        <taxon>Embryophyta</taxon>
        <taxon>Tracheophyta</taxon>
        <taxon>Spermatophyta</taxon>
        <taxon>Magnoliopsida</taxon>
        <taxon>eudicotyledons</taxon>
        <taxon>Gunneridae</taxon>
        <taxon>Pentapetalae</taxon>
        <taxon>asterids</taxon>
        <taxon>campanulids</taxon>
        <taxon>Escalloniales</taxon>
        <taxon>Escalloniaceae</taxon>
        <taxon>Escallonia</taxon>
    </lineage>
</organism>
<comment type="caution">
    <text evidence="4">The sequence shown here is derived from an EMBL/GenBank/DDBJ whole genome shotgun (WGS) entry which is preliminary data.</text>
</comment>
<keyword evidence="2" id="KW-0808">Transferase</keyword>
<dbReference type="Pfam" id="PF02458">
    <property type="entry name" value="Transferase"/>
    <property type="match status" value="1"/>
</dbReference>
<comment type="similarity">
    <text evidence="1">Belongs to the plant acyltransferase family.</text>
</comment>
<sequence>NHEAIFSNAFPPQSLQEEFLDQLIVPGHYVPTFTYYTPPLRDATKAPNCISGQKILKDTLSETLTRFYPLAGRVQNEDEHVINCNDKGIVFSMARVNNCTIADFLSSSEPKIELLYQFLPTLPPVTKIRVDDSRKLEPEVQIVTKRIVFKATAVEGLRAIAAGEHNMIFLLDGAKEGDIDAWVALDQREMDVLEENLEFLAFASLNPPIMLST</sequence>
<dbReference type="InterPro" id="IPR023213">
    <property type="entry name" value="CAT-like_dom_sf"/>
</dbReference>
<name>A0AA88QB14_9ASTE</name>
<dbReference type="AlphaFoldDB" id="A0AA88QB14"/>
<evidence type="ECO:0000313" key="4">
    <source>
        <dbReference type="EMBL" id="KAK2965662.1"/>
    </source>
</evidence>